<proteinExistence type="predicted"/>
<evidence type="ECO:0000256" key="5">
    <source>
        <dbReference type="ARBA" id="ARBA00023242"/>
    </source>
</evidence>
<feature type="compositionally biased region" description="Polar residues" evidence="6">
    <location>
        <begin position="266"/>
        <end position="276"/>
    </location>
</feature>
<evidence type="ECO:0000313" key="8">
    <source>
        <dbReference type="EMBL" id="CAG7831823.1"/>
    </source>
</evidence>
<dbReference type="InterPro" id="IPR002706">
    <property type="entry name" value="Xrcc1_N"/>
</dbReference>
<comment type="caution">
    <text evidence="8">The sequence shown here is derived from an EMBL/GenBank/DDBJ whole genome shotgun (WGS) entry which is preliminary data.</text>
</comment>
<dbReference type="GO" id="GO:0000012">
    <property type="term" value="P:single strand break repair"/>
    <property type="evidence" value="ECO:0007669"/>
    <property type="project" value="InterPro"/>
</dbReference>
<dbReference type="GO" id="GO:0005634">
    <property type="term" value="C:nucleus"/>
    <property type="evidence" value="ECO:0007669"/>
    <property type="project" value="UniProtKB-SubCell"/>
</dbReference>
<dbReference type="CDD" id="cd17725">
    <property type="entry name" value="BRCT_XRCC1_rpt1"/>
    <property type="match status" value="1"/>
</dbReference>
<dbReference type="Proteomes" id="UP000708208">
    <property type="component" value="Unassembled WGS sequence"/>
</dbReference>
<keyword evidence="5" id="KW-0539">Nucleus</keyword>
<keyword evidence="3" id="KW-0227">DNA damage</keyword>
<evidence type="ECO:0000256" key="2">
    <source>
        <dbReference type="ARBA" id="ARBA00022737"/>
    </source>
</evidence>
<keyword evidence="4" id="KW-0234">DNA repair</keyword>
<feature type="region of interest" description="Disordered" evidence="6">
    <location>
        <begin position="451"/>
        <end position="595"/>
    </location>
</feature>
<dbReference type="Pfam" id="PF01834">
    <property type="entry name" value="XRCC1_N"/>
    <property type="match status" value="1"/>
</dbReference>
<dbReference type="Pfam" id="PF00533">
    <property type="entry name" value="BRCT"/>
    <property type="match status" value="2"/>
</dbReference>
<feature type="domain" description="BRCT" evidence="7">
    <location>
        <begin position="601"/>
        <end position="696"/>
    </location>
</feature>
<evidence type="ECO:0000256" key="1">
    <source>
        <dbReference type="ARBA" id="ARBA00004123"/>
    </source>
</evidence>
<dbReference type="InterPro" id="IPR001357">
    <property type="entry name" value="BRCT_dom"/>
</dbReference>
<feature type="compositionally biased region" description="Basic and acidic residues" evidence="6">
    <location>
        <begin position="475"/>
        <end position="504"/>
    </location>
</feature>
<feature type="region of interest" description="Disordered" evidence="6">
    <location>
        <begin position="186"/>
        <end position="206"/>
    </location>
</feature>
<gene>
    <name evidence="8" type="ORF">AFUS01_LOCUS41548</name>
</gene>
<evidence type="ECO:0000259" key="7">
    <source>
        <dbReference type="PROSITE" id="PS50172"/>
    </source>
</evidence>
<feature type="compositionally biased region" description="Low complexity" evidence="6">
    <location>
        <begin position="310"/>
        <end position="322"/>
    </location>
</feature>
<feature type="compositionally biased region" description="Low complexity" evidence="6">
    <location>
        <begin position="194"/>
        <end position="206"/>
    </location>
</feature>
<dbReference type="OrthoDB" id="25840at2759"/>
<accession>A0A8J2PIP0</accession>
<organism evidence="8 9">
    <name type="scientific">Allacma fusca</name>
    <dbReference type="NCBI Taxonomy" id="39272"/>
    <lineage>
        <taxon>Eukaryota</taxon>
        <taxon>Metazoa</taxon>
        <taxon>Ecdysozoa</taxon>
        <taxon>Arthropoda</taxon>
        <taxon>Hexapoda</taxon>
        <taxon>Collembola</taxon>
        <taxon>Symphypleona</taxon>
        <taxon>Sminthuridae</taxon>
        <taxon>Allacma</taxon>
    </lineage>
</organism>
<evidence type="ECO:0000256" key="3">
    <source>
        <dbReference type="ARBA" id="ARBA00022763"/>
    </source>
</evidence>
<comment type="subcellular location">
    <subcellularLocation>
        <location evidence="1">Nucleus</location>
    </subcellularLocation>
</comment>
<sequence>MPPARPVHVVSFSSEDPNNPASNLLKGETFRKWKCKEPGEKLAYVIMKLEKAETISSLDIGNEHSAFVEVLVGRSGQVPQKFEVLLSHCAFMTPTDSRNSSNPNRVRMFGLDKLDKLVAAQKWDLVKVVCTQEFNTHVQFGLSFINVNVAADPNEKPKIGAFAIRPALGDVEEVTEPVRMGGLFAKRLQEKDGSSSPRSTSTTSAAIRAASSSLANAAFSSNADKVKELKKQKLIPDSSASIVIASTPSTSKNSSSRSKSPEARNKSWSKVSSSTLPRLKGRNHEDDLEDGVAPSSLPTTSKKTHPSKVTTSSAHSTNSSTSSKKKSRQTKQFSKLFEDVVFVMSGFQNPYRASLRTKAVEMGARCKPDWDFSCTHLICAFVNTPKFREVRQSGHGKIVKKEWIEASYTSKCRMPWRRFCLDRNDRGDESEEEIHADLDEDDEMEIEDDMLNRQGSGDDDNEDIHRVRALPVVESKGENYRDAGETSDLKEKRGADDSSHEEQSKTTGVKRRRVLQLESSDENETDDGGLDAKHSAPTTSSATSGKKSSGDSGKPVASSVEKKDKDDEDDAQSESYLADTDVDDEGASGGGSPSMLANYEGTNDFFDGLVFFFHELNEGSNIHQRKDVERIIRLHSGIIESSHTDKVEYILTDGKEWMEDFAEALSENPNLTFVRWEWIVECEKKNEMISVDPFVIAWANPMCVELRAAVFGEAVRFEIRLNWKIRIC</sequence>
<protein>
    <recommendedName>
        <fullName evidence="7">BRCT domain-containing protein</fullName>
    </recommendedName>
</protein>
<keyword evidence="9" id="KW-1185">Reference proteome</keyword>
<evidence type="ECO:0000313" key="9">
    <source>
        <dbReference type="Proteomes" id="UP000708208"/>
    </source>
</evidence>
<dbReference type="PANTHER" id="PTHR11370:SF5">
    <property type="entry name" value="DNA REPAIR PROTEIN XRCC1"/>
    <property type="match status" value="1"/>
</dbReference>
<evidence type="ECO:0000256" key="6">
    <source>
        <dbReference type="SAM" id="MobiDB-lite"/>
    </source>
</evidence>
<dbReference type="EMBL" id="CAJVCH010562221">
    <property type="protein sequence ID" value="CAG7831823.1"/>
    <property type="molecule type" value="Genomic_DNA"/>
</dbReference>
<evidence type="ECO:0000256" key="4">
    <source>
        <dbReference type="ARBA" id="ARBA00023204"/>
    </source>
</evidence>
<dbReference type="GO" id="GO:0006284">
    <property type="term" value="P:base-excision repair"/>
    <property type="evidence" value="ECO:0007669"/>
    <property type="project" value="InterPro"/>
</dbReference>
<feature type="domain" description="BRCT" evidence="7">
    <location>
        <begin position="332"/>
        <end position="421"/>
    </location>
</feature>
<feature type="region of interest" description="Disordered" evidence="6">
    <location>
        <begin position="246"/>
        <end position="329"/>
    </location>
</feature>
<name>A0A8J2PIP0_9HEXA</name>
<dbReference type="GO" id="GO:0006303">
    <property type="term" value="P:double-strand break repair via nonhomologous end joining"/>
    <property type="evidence" value="ECO:0007669"/>
    <property type="project" value="InterPro"/>
</dbReference>
<dbReference type="SMART" id="SM00292">
    <property type="entry name" value="BRCT"/>
    <property type="match status" value="2"/>
</dbReference>
<feature type="compositionally biased region" description="Acidic residues" evidence="6">
    <location>
        <begin position="519"/>
        <end position="529"/>
    </location>
</feature>
<dbReference type="GO" id="GO:0003684">
    <property type="term" value="F:damaged DNA binding"/>
    <property type="evidence" value="ECO:0007669"/>
    <property type="project" value="InterPro"/>
</dbReference>
<dbReference type="PANTHER" id="PTHR11370">
    <property type="entry name" value="DNA-REPAIR PROTEIN XRCC1"/>
    <property type="match status" value="1"/>
</dbReference>
<feature type="compositionally biased region" description="Low complexity" evidence="6">
    <location>
        <begin position="246"/>
        <end position="258"/>
    </location>
</feature>
<dbReference type="PROSITE" id="PS50172">
    <property type="entry name" value="BRCT"/>
    <property type="match status" value="2"/>
</dbReference>
<dbReference type="FunFam" id="2.60.120.260:FF:000025">
    <property type="entry name" value="DNA repair protein XRCC1 isoform X1"/>
    <property type="match status" value="1"/>
</dbReference>
<dbReference type="InterPro" id="IPR045080">
    <property type="entry name" value="BRCT_XRCC1_rpt1"/>
</dbReference>
<reference evidence="8" key="1">
    <citation type="submission" date="2021-06" db="EMBL/GenBank/DDBJ databases">
        <authorList>
            <person name="Hodson N. C."/>
            <person name="Mongue J. A."/>
            <person name="Jaron S. K."/>
        </authorList>
    </citation>
    <scope>NUCLEOTIDE SEQUENCE</scope>
</reference>
<feature type="compositionally biased region" description="Low complexity" evidence="6">
    <location>
        <begin position="535"/>
        <end position="553"/>
    </location>
</feature>
<dbReference type="AlphaFoldDB" id="A0A8J2PIP0"/>
<keyword evidence="2" id="KW-0677">Repeat</keyword>